<feature type="domain" description="PAS" evidence="7">
    <location>
        <begin position="117"/>
        <end position="168"/>
    </location>
</feature>
<accession>A0ABV7YVX3</accession>
<dbReference type="PROSITE" id="PS50112">
    <property type="entry name" value="PAS"/>
    <property type="match status" value="1"/>
</dbReference>
<protein>
    <recommendedName>
        <fullName evidence="2">histidine kinase</fullName>
        <ecNumber evidence="2">2.7.13.3</ecNumber>
    </recommendedName>
</protein>
<evidence type="ECO:0000256" key="2">
    <source>
        <dbReference type="ARBA" id="ARBA00012438"/>
    </source>
</evidence>
<feature type="domain" description="PAC" evidence="8">
    <location>
        <begin position="172"/>
        <end position="224"/>
    </location>
</feature>
<dbReference type="SUPFAM" id="SSF47384">
    <property type="entry name" value="Homodimeric domain of signal transducing histidine kinase"/>
    <property type="match status" value="1"/>
</dbReference>
<dbReference type="PROSITE" id="PS50113">
    <property type="entry name" value="PAC"/>
    <property type="match status" value="1"/>
</dbReference>
<dbReference type="CDD" id="cd00082">
    <property type="entry name" value="HisKA"/>
    <property type="match status" value="1"/>
</dbReference>
<dbReference type="InterPro" id="IPR052162">
    <property type="entry name" value="Sensor_kinase/Photoreceptor"/>
</dbReference>
<dbReference type="EC" id="2.7.13.3" evidence="2"/>
<dbReference type="EMBL" id="JBHRYQ010000001">
    <property type="protein sequence ID" value="MFC3810231.1"/>
    <property type="molecule type" value="Genomic_DNA"/>
</dbReference>
<dbReference type="PRINTS" id="PR00344">
    <property type="entry name" value="BCTRLSENSOR"/>
</dbReference>
<dbReference type="InterPro" id="IPR000700">
    <property type="entry name" value="PAS-assoc_C"/>
</dbReference>
<dbReference type="PROSITE" id="PS50109">
    <property type="entry name" value="HIS_KIN"/>
    <property type="match status" value="1"/>
</dbReference>
<dbReference type="InterPro" id="IPR000014">
    <property type="entry name" value="PAS"/>
</dbReference>
<dbReference type="Gene3D" id="1.10.287.130">
    <property type="match status" value="1"/>
</dbReference>
<dbReference type="InterPro" id="IPR036890">
    <property type="entry name" value="HATPase_C_sf"/>
</dbReference>
<dbReference type="Pfam" id="PF02518">
    <property type="entry name" value="HATPase_c"/>
    <property type="match status" value="1"/>
</dbReference>
<dbReference type="Proteomes" id="UP001595616">
    <property type="component" value="Unassembled WGS sequence"/>
</dbReference>
<keyword evidence="5" id="KW-0418">Kinase</keyword>
<evidence type="ECO:0000256" key="1">
    <source>
        <dbReference type="ARBA" id="ARBA00000085"/>
    </source>
</evidence>
<dbReference type="RefSeq" id="WP_379836184.1">
    <property type="nucleotide sequence ID" value="NZ_JBHRYQ010000001.1"/>
</dbReference>
<evidence type="ECO:0000259" key="6">
    <source>
        <dbReference type="PROSITE" id="PS50109"/>
    </source>
</evidence>
<sequence>MTNFKFYDFINNPILFFSADFSEVIFKNKIYNKLFETDRSLKIGQILKNELSKLPEGKIHSIDGFFVEKINYDGVDYYRCTYQTEFTNIFPKLKDLNTSEKGDNNFGSWFFHTQESIVYWSKNIFQIFDYENQIKEDEYITTDDFYKFLHPEDVEKVAKAIGDLINESKHIKDLEYRIVVSNKTIKYIKSESILIEHVEGKVSRVVGLSQDVTEERSIEVAKANFLKDLNKSNSALSEFAHNASHDLQEPLRKIEAYTNRLVKSLGENVNEQTTKYTEKLIGATQRMSDLINDILKLSRLSASNQETSVIELNDVIGEIIGDYEISIKETNTTIDYDLPKVSGVKTQLYQLFQNLIGNAIKFRLEGVNPHIELSYALVDNVTKQNNNLKIFQEYYCITVKDNGIGFESKFADVIFEPFKRLYGRSEFKGTGIGLAICKKVVDNHNGAIVALSEEGKGAVFNIYLPI</sequence>
<keyword evidence="9" id="KW-0547">Nucleotide-binding</keyword>
<gene>
    <name evidence="9" type="ORF">ACFOOI_06170</name>
</gene>
<name>A0ABV7YVX3_9BACT</name>
<dbReference type="InterPro" id="IPR005467">
    <property type="entry name" value="His_kinase_dom"/>
</dbReference>
<dbReference type="PANTHER" id="PTHR43304">
    <property type="entry name" value="PHYTOCHROME-LIKE PROTEIN CPH1"/>
    <property type="match status" value="1"/>
</dbReference>
<dbReference type="Gene3D" id="2.10.70.100">
    <property type="match status" value="1"/>
</dbReference>
<dbReference type="SUPFAM" id="SSF55785">
    <property type="entry name" value="PYP-like sensor domain (PAS domain)"/>
    <property type="match status" value="1"/>
</dbReference>
<keyword evidence="3" id="KW-0597">Phosphoprotein</keyword>
<evidence type="ECO:0000259" key="8">
    <source>
        <dbReference type="PROSITE" id="PS50113"/>
    </source>
</evidence>
<reference evidence="10" key="1">
    <citation type="journal article" date="2019" name="Int. J. Syst. Evol. Microbiol.">
        <title>The Global Catalogue of Microorganisms (GCM) 10K type strain sequencing project: providing services to taxonomists for standard genome sequencing and annotation.</title>
        <authorList>
            <consortium name="The Broad Institute Genomics Platform"/>
            <consortium name="The Broad Institute Genome Sequencing Center for Infectious Disease"/>
            <person name="Wu L."/>
            <person name="Ma J."/>
        </authorList>
    </citation>
    <scope>NUCLEOTIDE SEQUENCE [LARGE SCALE GENOMIC DNA]</scope>
    <source>
        <strain evidence="10">CECT 7956</strain>
    </source>
</reference>
<evidence type="ECO:0000259" key="7">
    <source>
        <dbReference type="PROSITE" id="PS50112"/>
    </source>
</evidence>
<dbReference type="InterPro" id="IPR003594">
    <property type="entry name" value="HATPase_dom"/>
</dbReference>
<evidence type="ECO:0000256" key="3">
    <source>
        <dbReference type="ARBA" id="ARBA00022553"/>
    </source>
</evidence>
<feature type="domain" description="Histidine kinase" evidence="6">
    <location>
        <begin position="242"/>
        <end position="466"/>
    </location>
</feature>
<keyword evidence="9" id="KW-0067">ATP-binding</keyword>
<dbReference type="InterPro" id="IPR003661">
    <property type="entry name" value="HisK_dim/P_dom"/>
</dbReference>
<proteinExistence type="predicted"/>
<keyword evidence="10" id="KW-1185">Reference proteome</keyword>
<dbReference type="Pfam" id="PF00512">
    <property type="entry name" value="HisKA"/>
    <property type="match status" value="1"/>
</dbReference>
<dbReference type="InterPro" id="IPR013655">
    <property type="entry name" value="PAS_fold_3"/>
</dbReference>
<dbReference type="Gene3D" id="3.30.450.20">
    <property type="entry name" value="PAS domain"/>
    <property type="match status" value="1"/>
</dbReference>
<dbReference type="SUPFAM" id="SSF55874">
    <property type="entry name" value="ATPase domain of HSP90 chaperone/DNA topoisomerase II/histidine kinase"/>
    <property type="match status" value="1"/>
</dbReference>
<dbReference type="SMART" id="SM00387">
    <property type="entry name" value="HATPase_c"/>
    <property type="match status" value="1"/>
</dbReference>
<dbReference type="CDD" id="cd00130">
    <property type="entry name" value="PAS"/>
    <property type="match status" value="1"/>
</dbReference>
<dbReference type="Pfam" id="PF08447">
    <property type="entry name" value="PAS_3"/>
    <property type="match status" value="1"/>
</dbReference>
<comment type="caution">
    <text evidence="9">The sequence shown here is derived from an EMBL/GenBank/DDBJ whole genome shotgun (WGS) entry which is preliminary data.</text>
</comment>
<dbReference type="SMART" id="SM00388">
    <property type="entry name" value="HisKA"/>
    <property type="match status" value="1"/>
</dbReference>
<keyword evidence="4" id="KW-0808">Transferase</keyword>
<evidence type="ECO:0000256" key="4">
    <source>
        <dbReference type="ARBA" id="ARBA00022679"/>
    </source>
</evidence>
<dbReference type="GO" id="GO:0005524">
    <property type="term" value="F:ATP binding"/>
    <property type="evidence" value="ECO:0007669"/>
    <property type="project" value="UniProtKB-KW"/>
</dbReference>
<evidence type="ECO:0000256" key="5">
    <source>
        <dbReference type="ARBA" id="ARBA00022777"/>
    </source>
</evidence>
<dbReference type="InterPro" id="IPR036097">
    <property type="entry name" value="HisK_dim/P_sf"/>
</dbReference>
<evidence type="ECO:0000313" key="10">
    <source>
        <dbReference type="Proteomes" id="UP001595616"/>
    </source>
</evidence>
<organism evidence="9 10">
    <name type="scientific">Lacihabitans lacunae</name>
    <dbReference type="NCBI Taxonomy" id="1028214"/>
    <lineage>
        <taxon>Bacteria</taxon>
        <taxon>Pseudomonadati</taxon>
        <taxon>Bacteroidota</taxon>
        <taxon>Cytophagia</taxon>
        <taxon>Cytophagales</taxon>
        <taxon>Leadbetterellaceae</taxon>
        <taxon>Lacihabitans</taxon>
    </lineage>
</organism>
<dbReference type="InterPro" id="IPR035965">
    <property type="entry name" value="PAS-like_dom_sf"/>
</dbReference>
<dbReference type="Gene3D" id="3.30.565.10">
    <property type="entry name" value="Histidine kinase-like ATPase, C-terminal domain"/>
    <property type="match status" value="1"/>
</dbReference>
<evidence type="ECO:0000313" key="9">
    <source>
        <dbReference type="EMBL" id="MFC3810231.1"/>
    </source>
</evidence>
<comment type="catalytic activity">
    <reaction evidence="1">
        <text>ATP + protein L-histidine = ADP + protein N-phospho-L-histidine.</text>
        <dbReference type="EC" id="2.7.13.3"/>
    </reaction>
</comment>
<dbReference type="PANTHER" id="PTHR43304:SF1">
    <property type="entry name" value="PAC DOMAIN-CONTAINING PROTEIN"/>
    <property type="match status" value="1"/>
</dbReference>
<dbReference type="InterPro" id="IPR004358">
    <property type="entry name" value="Sig_transdc_His_kin-like_C"/>
</dbReference>